<dbReference type="RefSeq" id="XP_052948227.1">
    <property type="nucleotide sequence ID" value="XM_053092179.1"/>
</dbReference>
<dbReference type="EMBL" id="JAKWFO010000003">
    <property type="protein sequence ID" value="KAI9638450.1"/>
    <property type="molecule type" value="Genomic_DNA"/>
</dbReference>
<reference evidence="2" key="1">
    <citation type="journal article" date="2022" name="G3 (Bethesda)">
        <title>High quality genome of the basidiomycete yeast Dioszegia hungarica PDD-24b-2 isolated from cloud water.</title>
        <authorList>
            <person name="Jarrige D."/>
            <person name="Haridas S."/>
            <person name="Bleykasten-Grosshans C."/>
            <person name="Joly M."/>
            <person name="Nadalig T."/>
            <person name="Sancelme M."/>
            <person name="Vuilleumier S."/>
            <person name="Grigoriev I.V."/>
            <person name="Amato P."/>
            <person name="Bringel F."/>
        </authorList>
    </citation>
    <scope>NUCLEOTIDE SEQUENCE</scope>
    <source>
        <strain evidence="2">PDD-24b-2</strain>
    </source>
</reference>
<dbReference type="GeneID" id="77731384"/>
<accession>A0AA38HDX5</accession>
<keyword evidence="3" id="KW-1185">Reference proteome</keyword>
<comment type="caution">
    <text evidence="2">The sequence shown here is derived from an EMBL/GenBank/DDBJ whole genome shotgun (WGS) entry which is preliminary data.</text>
</comment>
<dbReference type="AlphaFoldDB" id="A0AA38HDX5"/>
<evidence type="ECO:0000256" key="1">
    <source>
        <dbReference type="SAM" id="MobiDB-lite"/>
    </source>
</evidence>
<organism evidence="2 3">
    <name type="scientific">Dioszegia hungarica</name>
    <dbReference type="NCBI Taxonomy" id="4972"/>
    <lineage>
        <taxon>Eukaryota</taxon>
        <taxon>Fungi</taxon>
        <taxon>Dikarya</taxon>
        <taxon>Basidiomycota</taxon>
        <taxon>Agaricomycotina</taxon>
        <taxon>Tremellomycetes</taxon>
        <taxon>Tremellales</taxon>
        <taxon>Bulleribasidiaceae</taxon>
        <taxon>Dioszegia</taxon>
    </lineage>
</organism>
<feature type="region of interest" description="Disordered" evidence="1">
    <location>
        <begin position="1"/>
        <end position="48"/>
    </location>
</feature>
<protein>
    <submittedName>
        <fullName evidence="2">Uncharacterized protein</fullName>
    </submittedName>
</protein>
<evidence type="ECO:0000313" key="3">
    <source>
        <dbReference type="Proteomes" id="UP001164286"/>
    </source>
</evidence>
<name>A0AA38HDX5_9TREE</name>
<proteinExistence type="predicted"/>
<dbReference type="Proteomes" id="UP001164286">
    <property type="component" value="Unassembled WGS sequence"/>
</dbReference>
<gene>
    <name evidence="2" type="ORF">MKK02DRAFT_42843</name>
</gene>
<sequence length="244" mass="26043">MPNSPDDHNALTTGSTTPTAGSTVRGTGAHETRESADSLGSHVGTSSSEIERLRMSAKCLEYKQQLAASQDEIGHLRHQIWSAEQALEDMNVSLQNAAGAADQWKREANEAAFALGVTEKERDISRGISRAASNQLATALNDLYGQEPERAWAMSELRTVGRLGAVLGTTLSALYAANTAGTGLQDQPAHPNFISNTLHELGFHDLVPFVPPMSTFADTARPRPAAGDGGWGHHYSGYDTMGDN</sequence>
<evidence type="ECO:0000313" key="2">
    <source>
        <dbReference type="EMBL" id="KAI9638450.1"/>
    </source>
</evidence>
<feature type="compositionally biased region" description="Low complexity" evidence="1">
    <location>
        <begin position="12"/>
        <end position="23"/>
    </location>
</feature>